<sequence>MPNTPNNTVEWGFFQVNLGRSKVATKELPNLISNFTPDIYLIQEPYVGKNKVIGLPLSWKILAKEDGRALVAVRNKDINVMARHVSRDIVVVDLLSGANQTTVVSIYIPPSRNKSNAIMELEEVLANLDVKNFILGGDINMRNVLWGPDIPDHRASEDGGAFVDFVLKHNLRIINNPNSLSTFETKNGKSWIDITISSRDLFSKISDWTVTKCVFSDHSYLSFKFAVVSGAPIGLGLRISKRKIYRLGNLVAEKFRHAEEELNQIKTKRDLETWVQRLTEFIQSVCKRTAPAKAAHLRVPWWDHELEIQRKKTRALRFRYQRCKNDQERLLRRSIFKREEAKYKWLIKTKSRKSFEKLCVLLTSTNPFDLPYRLATGKTKKQMIFNTVRDERGLKTKSIDETISAIS</sequence>
<dbReference type="SUPFAM" id="SSF56219">
    <property type="entry name" value="DNase I-like"/>
    <property type="match status" value="1"/>
</dbReference>
<dbReference type="InterPro" id="IPR005135">
    <property type="entry name" value="Endo/exonuclease/phosphatase"/>
</dbReference>
<proteinExistence type="predicted"/>
<dbReference type="OrthoDB" id="6432697at2759"/>
<evidence type="ECO:0000313" key="2">
    <source>
        <dbReference type="EMBL" id="GBL89290.1"/>
    </source>
</evidence>
<reference evidence="2 3" key="1">
    <citation type="journal article" date="2019" name="Sci. Rep.">
        <title>Orb-weaving spider Araneus ventricosus genome elucidates the spidroin gene catalogue.</title>
        <authorList>
            <person name="Kono N."/>
            <person name="Nakamura H."/>
            <person name="Ohtoshi R."/>
            <person name="Moran D.A.P."/>
            <person name="Shinohara A."/>
            <person name="Yoshida Y."/>
            <person name="Fujiwara M."/>
            <person name="Mori M."/>
            <person name="Tomita M."/>
            <person name="Arakawa K."/>
        </authorList>
    </citation>
    <scope>NUCLEOTIDE SEQUENCE [LARGE SCALE GENOMIC DNA]</scope>
</reference>
<keyword evidence="3" id="KW-1185">Reference proteome</keyword>
<evidence type="ECO:0000259" key="1">
    <source>
        <dbReference type="Pfam" id="PF14529"/>
    </source>
</evidence>
<comment type="caution">
    <text evidence="2">The sequence shown here is derived from an EMBL/GenBank/DDBJ whole genome shotgun (WGS) entry which is preliminary data.</text>
</comment>
<dbReference type="Gene3D" id="3.60.10.10">
    <property type="entry name" value="Endonuclease/exonuclease/phosphatase"/>
    <property type="match status" value="1"/>
</dbReference>
<dbReference type="InterPro" id="IPR036691">
    <property type="entry name" value="Endo/exonu/phosph_ase_sf"/>
</dbReference>
<gene>
    <name evidence="2" type="ORF">AVEN_225829_1</name>
</gene>
<dbReference type="PANTHER" id="PTHR33273:SF4">
    <property type="entry name" value="ENDONUCLEASE_EXONUCLEASE_PHOSPHATASE DOMAIN-CONTAINING PROTEIN"/>
    <property type="match status" value="1"/>
</dbReference>
<dbReference type="Pfam" id="PF14529">
    <property type="entry name" value="Exo_endo_phos_2"/>
    <property type="match status" value="1"/>
</dbReference>
<dbReference type="GO" id="GO:0003824">
    <property type="term" value="F:catalytic activity"/>
    <property type="evidence" value="ECO:0007669"/>
    <property type="project" value="InterPro"/>
</dbReference>
<feature type="domain" description="Endonuclease/exonuclease/phosphatase" evidence="1">
    <location>
        <begin position="102"/>
        <end position="221"/>
    </location>
</feature>
<dbReference type="AlphaFoldDB" id="A0A4Y2BAQ4"/>
<protein>
    <recommendedName>
        <fullName evidence="1">Endonuclease/exonuclease/phosphatase domain-containing protein</fullName>
    </recommendedName>
</protein>
<dbReference type="PANTHER" id="PTHR33273">
    <property type="entry name" value="DOMAIN-CONTAINING PROTEIN, PUTATIVE-RELATED"/>
    <property type="match status" value="1"/>
</dbReference>
<dbReference type="EMBL" id="BGPR01000064">
    <property type="protein sequence ID" value="GBL89290.1"/>
    <property type="molecule type" value="Genomic_DNA"/>
</dbReference>
<organism evidence="2 3">
    <name type="scientific">Araneus ventricosus</name>
    <name type="common">Orbweaver spider</name>
    <name type="synonym">Epeira ventricosa</name>
    <dbReference type="NCBI Taxonomy" id="182803"/>
    <lineage>
        <taxon>Eukaryota</taxon>
        <taxon>Metazoa</taxon>
        <taxon>Ecdysozoa</taxon>
        <taxon>Arthropoda</taxon>
        <taxon>Chelicerata</taxon>
        <taxon>Arachnida</taxon>
        <taxon>Araneae</taxon>
        <taxon>Araneomorphae</taxon>
        <taxon>Entelegynae</taxon>
        <taxon>Araneoidea</taxon>
        <taxon>Araneidae</taxon>
        <taxon>Araneus</taxon>
    </lineage>
</organism>
<name>A0A4Y2BAQ4_ARAVE</name>
<evidence type="ECO:0000313" key="3">
    <source>
        <dbReference type="Proteomes" id="UP000499080"/>
    </source>
</evidence>
<dbReference type="Proteomes" id="UP000499080">
    <property type="component" value="Unassembled WGS sequence"/>
</dbReference>
<accession>A0A4Y2BAQ4</accession>